<dbReference type="RefSeq" id="WP_007200717.1">
    <property type="nucleotide sequence ID" value="NZ_AKKV01000020.1"/>
</dbReference>
<proteinExistence type="predicted"/>
<gene>
    <name evidence="1" type="ORF">A374_03089</name>
</gene>
<evidence type="ECO:0000313" key="1">
    <source>
        <dbReference type="EMBL" id="EIT86522.1"/>
    </source>
</evidence>
<dbReference type="AlphaFoldDB" id="I8AKZ9"/>
<comment type="caution">
    <text evidence="1">The sequence shown here is derived from an EMBL/GenBank/DDBJ whole genome shotgun (WGS) entry which is preliminary data.</text>
</comment>
<evidence type="ECO:0000313" key="2">
    <source>
        <dbReference type="Proteomes" id="UP000004080"/>
    </source>
</evidence>
<dbReference type="eggNOG" id="ENOG5033BC0">
    <property type="taxonomic scope" value="Bacteria"/>
</dbReference>
<dbReference type="STRING" id="1196324.A374_03089"/>
<sequence length="92" mass="10358">MTLAIDVKVMQEAGYAVSDMAGEKVLLSIEKGKYYNLGETGGLLWELMSEPKSIEQIITEVMEEYAVERSVCEQEVLAFITNLQNENLIRVL</sequence>
<protein>
    <submittedName>
        <fullName evidence="1">Uncharacterized protein</fullName>
    </submittedName>
</protein>
<dbReference type="InterPro" id="IPR041881">
    <property type="entry name" value="PqqD_sf"/>
</dbReference>
<dbReference type="OrthoDB" id="1495225at2"/>
<dbReference type="Pfam" id="PF05402">
    <property type="entry name" value="PqqD"/>
    <property type="match status" value="1"/>
</dbReference>
<dbReference type="PATRIC" id="fig|1196324.3.peg.625"/>
<keyword evidence="2" id="KW-1185">Reference proteome</keyword>
<dbReference type="Gene3D" id="1.10.10.1150">
    <property type="entry name" value="Coenzyme PQQ synthesis protein D (PqqD)"/>
    <property type="match status" value="1"/>
</dbReference>
<accession>I8AKZ9</accession>
<organism evidence="1 2">
    <name type="scientific">Fictibacillus macauensis ZFHKF-1</name>
    <dbReference type="NCBI Taxonomy" id="1196324"/>
    <lineage>
        <taxon>Bacteria</taxon>
        <taxon>Bacillati</taxon>
        <taxon>Bacillota</taxon>
        <taxon>Bacilli</taxon>
        <taxon>Bacillales</taxon>
        <taxon>Fictibacillaceae</taxon>
        <taxon>Fictibacillus</taxon>
    </lineage>
</organism>
<dbReference type="InterPro" id="IPR008792">
    <property type="entry name" value="PQQD"/>
</dbReference>
<reference evidence="1 2" key="1">
    <citation type="journal article" date="2012" name="J. Bacteriol.">
        <title>Genome of Bacillus macauensis ZFHKF-1, a Long-Chain-Forming Bacterium.</title>
        <authorList>
            <person name="Cai L."/>
            <person name="Zhang T."/>
        </authorList>
    </citation>
    <scope>NUCLEOTIDE SEQUENCE [LARGE SCALE GENOMIC DNA]</scope>
    <source>
        <strain evidence="1 2">ZFHKF-1</strain>
    </source>
</reference>
<name>I8AKZ9_9BACL</name>
<dbReference type="Proteomes" id="UP000004080">
    <property type="component" value="Unassembled WGS sequence"/>
</dbReference>
<dbReference type="NCBIfam" id="NF033536">
    <property type="entry name" value="lasso_PqqD_Bac"/>
    <property type="match status" value="1"/>
</dbReference>
<dbReference type="EMBL" id="AKKV01000020">
    <property type="protein sequence ID" value="EIT86522.1"/>
    <property type="molecule type" value="Genomic_DNA"/>
</dbReference>